<dbReference type="SUPFAM" id="SSF46785">
    <property type="entry name" value="Winged helix' DNA-binding domain"/>
    <property type="match status" value="1"/>
</dbReference>
<evidence type="ECO:0000313" key="8">
    <source>
        <dbReference type="Proteomes" id="UP000521922"/>
    </source>
</evidence>
<dbReference type="InterPro" id="IPR000847">
    <property type="entry name" value="LysR_HTH_N"/>
</dbReference>
<gene>
    <name evidence="7" type="ORF">BJ968_000993</name>
</gene>
<dbReference type="PANTHER" id="PTHR30346:SF29">
    <property type="entry name" value="LYSR SUBSTRATE-BINDING"/>
    <property type="match status" value="1"/>
</dbReference>
<dbReference type="Gene3D" id="3.40.190.290">
    <property type="match status" value="1"/>
</dbReference>
<dbReference type="GO" id="GO:0003677">
    <property type="term" value="F:DNA binding"/>
    <property type="evidence" value="ECO:0007669"/>
    <property type="project" value="UniProtKB-KW"/>
</dbReference>
<dbReference type="InterPro" id="IPR036388">
    <property type="entry name" value="WH-like_DNA-bd_sf"/>
</dbReference>
<dbReference type="PANTHER" id="PTHR30346">
    <property type="entry name" value="TRANSCRIPTIONAL DUAL REGULATOR HCAR-RELATED"/>
    <property type="match status" value="1"/>
</dbReference>
<dbReference type="AlphaFoldDB" id="A0A7Y9ASZ7"/>
<dbReference type="CDD" id="cd08423">
    <property type="entry name" value="PBP2_LTTR_like_6"/>
    <property type="match status" value="1"/>
</dbReference>
<keyword evidence="8" id="KW-1185">Reference proteome</keyword>
<sequence>MALDVRRMALLADVADAGSLTAAAEKLNYTVSAVSQQVRRLEEEVGQPLLERLPRGVRLTDAGAVLAARARRIALELRAAQAELDGLSGLRGGTLRLGSFPTASSSLLPLVLSRFLRDHPGVALHVRSALQDDLVEALHTREVELALLWDYPWNRFADADVTSSVLLDDPSVLVVPRDGPLAGRSDVSIASLRDQPWIVRSRRHPVGEVLLRSCLARGFEPTIAYQAQDYQETQAMVAAGLGIALAPRLGLTNLRDDVRLVHPAASDRVASRRILLAHLRDRGSSPAARAIVGYFREATSTLSLETSGSGQLGSVGPGSVTPGRAAVPTGRARGRAPDPPVTGA</sequence>
<organism evidence="7 8">
    <name type="scientific">Kineococcus aurantiacus</name>
    <dbReference type="NCBI Taxonomy" id="37633"/>
    <lineage>
        <taxon>Bacteria</taxon>
        <taxon>Bacillati</taxon>
        <taxon>Actinomycetota</taxon>
        <taxon>Actinomycetes</taxon>
        <taxon>Kineosporiales</taxon>
        <taxon>Kineosporiaceae</taxon>
        <taxon>Kineococcus</taxon>
    </lineage>
</organism>
<evidence type="ECO:0000256" key="4">
    <source>
        <dbReference type="ARBA" id="ARBA00023163"/>
    </source>
</evidence>
<evidence type="ECO:0000256" key="5">
    <source>
        <dbReference type="SAM" id="MobiDB-lite"/>
    </source>
</evidence>
<evidence type="ECO:0000256" key="3">
    <source>
        <dbReference type="ARBA" id="ARBA00023125"/>
    </source>
</evidence>
<dbReference type="Gene3D" id="1.10.10.10">
    <property type="entry name" value="Winged helix-like DNA-binding domain superfamily/Winged helix DNA-binding domain"/>
    <property type="match status" value="1"/>
</dbReference>
<evidence type="ECO:0000256" key="1">
    <source>
        <dbReference type="ARBA" id="ARBA00009437"/>
    </source>
</evidence>
<keyword evidence="2" id="KW-0805">Transcription regulation</keyword>
<feature type="region of interest" description="Disordered" evidence="5">
    <location>
        <begin position="306"/>
        <end position="344"/>
    </location>
</feature>
<dbReference type="Proteomes" id="UP000521922">
    <property type="component" value="Unassembled WGS sequence"/>
</dbReference>
<dbReference type="PRINTS" id="PR00039">
    <property type="entry name" value="HTHLYSR"/>
</dbReference>
<proteinExistence type="inferred from homology"/>
<protein>
    <submittedName>
        <fullName evidence="7">DNA-binding transcriptional LysR family regulator</fullName>
    </submittedName>
</protein>
<name>A0A7Y9ASZ7_9ACTN</name>
<dbReference type="InterPro" id="IPR005119">
    <property type="entry name" value="LysR_subst-bd"/>
</dbReference>
<reference evidence="7 8" key="1">
    <citation type="submission" date="2020-07" db="EMBL/GenBank/DDBJ databases">
        <title>Sequencing the genomes of 1000 actinobacteria strains.</title>
        <authorList>
            <person name="Klenk H.-P."/>
        </authorList>
    </citation>
    <scope>NUCLEOTIDE SEQUENCE [LARGE SCALE GENOMIC DNA]</scope>
    <source>
        <strain evidence="7 8">DSM 7487</strain>
    </source>
</reference>
<keyword evidence="4" id="KW-0804">Transcription</keyword>
<dbReference type="Pfam" id="PF00126">
    <property type="entry name" value="HTH_1"/>
    <property type="match status" value="1"/>
</dbReference>
<dbReference type="GO" id="GO:0032993">
    <property type="term" value="C:protein-DNA complex"/>
    <property type="evidence" value="ECO:0007669"/>
    <property type="project" value="TreeGrafter"/>
</dbReference>
<evidence type="ECO:0000259" key="6">
    <source>
        <dbReference type="PROSITE" id="PS50931"/>
    </source>
</evidence>
<dbReference type="EMBL" id="JACCBB010000001">
    <property type="protein sequence ID" value="NYD21453.1"/>
    <property type="molecule type" value="Genomic_DNA"/>
</dbReference>
<accession>A0A7Y9ASZ7</accession>
<dbReference type="Pfam" id="PF03466">
    <property type="entry name" value="LysR_substrate"/>
    <property type="match status" value="1"/>
</dbReference>
<comment type="caution">
    <text evidence="7">The sequence shown here is derived from an EMBL/GenBank/DDBJ whole genome shotgun (WGS) entry which is preliminary data.</text>
</comment>
<dbReference type="FunFam" id="1.10.10.10:FF:000001">
    <property type="entry name" value="LysR family transcriptional regulator"/>
    <property type="match status" value="1"/>
</dbReference>
<evidence type="ECO:0000313" key="7">
    <source>
        <dbReference type="EMBL" id="NYD21453.1"/>
    </source>
</evidence>
<dbReference type="PROSITE" id="PS50931">
    <property type="entry name" value="HTH_LYSR"/>
    <property type="match status" value="1"/>
</dbReference>
<evidence type="ECO:0000256" key="2">
    <source>
        <dbReference type="ARBA" id="ARBA00023015"/>
    </source>
</evidence>
<dbReference type="InterPro" id="IPR036390">
    <property type="entry name" value="WH_DNA-bd_sf"/>
</dbReference>
<comment type="similarity">
    <text evidence="1">Belongs to the LysR transcriptional regulatory family.</text>
</comment>
<dbReference type="GO" id="GO:0003700">
    <property type="term" value="F:DNA-binding transcription factor activity"/>
    <property type="evidence" value="ECO:0007669"/>
    <property type="project" value="InterPro"/>
</dbReference>
<feature type="domain" description="HTH lysR-type" evidence="6">
    <location>
        <begin position="3"/>
        <end position="60"/>
    </location>
</feature>
<keyword evidence="3 7" id="KW-0238">DNA-binding</keyword>
<dbReference type="SUPFAM" id="SSF53850">
    <property type="entry name" value="Periplasmic binding protein-like II"/>
    <property type="match status" value="1"/>
</dbReference>